<dbReference type="RefSeq" id="WP_149836096.1">
    <property type="nucleotide sequence ID" value="NZ_VUOC01000001.1"/>
</dbReference>
<dbReference type="Gene3D" id="1.20.120.450">
    <property type="entry name" value="dinb family like domain"/>
    <property type="match status" value="1"/>
</dbReference>
<accession>A0A5B2W362</accession>
<gene>
    <name evidence="2" type="ORF">F0L74_01620</name>
</gene>
<dbReference type="InterPro" id="IPR024775">
    <property type="entry name" value="DinB-like"/>
</dbReference>
<dbReference type="Proteomes" id="UP000324611">
    <property type="component" value="Unassembled WGS sequence"/>
</dbReference>
<reference evidence="2 3" key="1">
    <citation type="submission" date="2019-09" db="EMBL/GenBank/DDBJ databases">
        <title>Chitinophaga ginsengihumi sp. nov., isolated from soil of ginseng rhizosphere.</title>
        <authorList>
            <person name="Lee J."/>
        </authorList>
    </citation>
    <scope>NUCLEOTIDE SEQUENCE [LARGE SCALE GENOMIC DNA]</scope>
    <source>
        <strain evidence="2 3">BN140078</strain>
    </source>
</reference>
<name>A0A5B2W362_9BACT</name>
<evidence type="ECO:0000313" key="3">
    <source>
        <dbReference type="Proteomes" id="UP000324611"/>
    </source>
</evidence>
<protein>
    <submittedName>
        <fullName evidence="2">DinB family protein</fullName>
    </submittedName>
</protein>
<keyword evidence="3" id="KW-1185">Reference proteome</keyword>
<dbReference type="SUPFAM" id="SSF109854">
    <property type="entry name" value="DinB/YfiT-like putative metalloenzymes"/>
    <property type="match status" value="1"/>
</dbReference>
<dbReference type="Pfam" id="PF12867">
    <property type="entry name" value="DinB_2"/>
    <property type="match status" value="1"/>
</dbReference>
<proteinExistence type="predicted"/>
<dbReference type="EMBL" id="VUOC01000001">
    <property type="protein sequence ID" value="KAA2244699.1"/>
    <property type="molecule type" value="Genomic_DNA"/>
</dbReference>
<dbReference type="AlphaFoldDB" id="A0A5B2W362"/>
<reference evidence="2 3" key="2">
    <citation type="submission" date="2019-09" db="EMBL/GenBank/DDBJ databases">
        <authorList>
            <person name="Jin C."/>
        </authorList>
    </citation>
    <scope>NUCLEOTIDE SEQUENCE [LARGE SCALE GENOMIC DNA]</scope>
    <source>
        <strain evidence="2 3">BN140078</strain>
    </source>
</reference>
<organism evidence="2 3">
    <name type="scientific">Chitinophaga agrisoli</name>
    <dbReference type="NCBI Taxonomy" id="2607653"/>
    <lineage>
        <taxon>Bacteria</taxon>
        <taxon>Pseudomonadati</taxon>
        <taxon>Bacteroidota</taxon>
        <taxon>Chitinophagia</taxon>
        <taxon>Chitinophagales</taxon>
        <taxon>Chitinophagaceae</taxon>
        <taxon>Chitinophaga</taxon>
    </lineage>
</organism>
<feature type="domain" description="DinB-like" evidence="1">
    <location>
        <begin position="23"/>
        <end position="188"/>
    </location>
</feature>
<evidence type="ECO:0000259" key="1">
    <source>
        <dbReference type="Pfam" id="PF12867"/>
    </source>
</evidence>
<comment type="caution">
    <text evidence="2">The sequence shown here is derived from an EMBL/GenBank/DDBJ whole genome shotgun (WGS) entry which is preliminary data.</text>
</comment>
<sequence>MSAVFNSVALLEDLTHQVQRLVANVEDQLTHLPDAVLQLPPAQGKWSALQCLDHLNIYSRFYLPQLARVIAEAQASQPATAQPASAVFKSSALGHWFTKTMQPKPDGALPMRMQAPKNARPAAQLDTTQVIKEFMAGQQQLLALLQQARNVDLGKLKVPTSLASWLKLPLGDTFRFFIAHEERHVLQALRAVGSK</sequence>
<dbReference type="InterPro" id="IPR034660">
    <property type="entry name" value="DinB/YfiT-like"/>
</dbReference>
<evidence type="ECO:0000313" key="2">
    <source>
        <dbReference type="EMBL" id="KAA2244699.1"/>
    </source>
</evidence>